<gene>
    <name evidence="1" type="ORF">BDY19DRAFT_905998</name>
</gene>
<accession>A0ACB8U499</accession>
<proteinExistence type="predicted"/>
<reference evidence="1" key="1">
    <citation type="journal article" date="2021" name="Environ. Microbiol.">
        <title>Gene family expansions and transcriptome signatures uncover fungal adaptations to wood decay.</title>
        <authorList>
            <person name="Hage H."/>
            <person name="Miyauchi S."/>
            <person name="Viragh M."/>
            <person name="Drula E."/>
            <person name="Min B."/>
            <person name="Chaduli D."/>
            <person name="Navarro D."/>
            <person name="Favel A."/>
            <person name="Norest M."/>
            <person name="Lesage-Meessen L."/>
            <person name="Balint B."/>
            <person name="Merenyi Z."/>
            <person name="de Eugenio L."/>
            <person name="Morin E."/>
            <person name="Martinez A.T."/>
            <person name="Baldrian P."/>
            <person name="Stursova M."/>
            <person name="Martinez M.J."/>
            <person name="Novotny C."/>
            <person name="Magnuson J.K."/>
            <person name="Spatafora J.W."/>
            <person name="Maurice S."/>
            <person name="Pangilinan J."/>
            <person name="Andreopoulos W."/>
            <person name="LaButti K."/>
            <person name="Hundley H."/>
            <person name="Na H."/>
            <person name="Kuo A."/>
            <person name="Barry K."/>
            <person name="Lipzen A."/>
            <person name="Henrissat B."/>
            <person name="Riley R."/>
            <person name="Ahrendt S."/>
            <person name="Nagy L.G."/>
            <person name="Grigoriev I.V."/>
            <person name="Martin F."/>
            <person name="Rosso M.N."/>
        </authorList>
    </citation>
    <scope>NUCLEOTIDE SEQUENCE</scope>
    <source>
        <strain evidence="1">CBS 384.51</strain>
    </source>
</reference>
<name>A0ACB8U499_9APHY</name>
<dbReference type="EMBL" id="MU274911">
    <property type="protein sequence ID" value="KAI0089063.1"/>
    <property type="molecule type" value="Genomic_DNA"/>
</dbReference>
<sequence>MLATLQPAAVLEAHDLAQYRPAKDLEAFNSLLPPPIEFVEGSSSGTLAVVEGKYKPINESGSGAPKSGKTESSESRRNSQAESDKPSSSSTSGVKQLYDHPIETSWPSNAVKGCGLVNTGNTCFLNSALQCLLHTPPLINVLLRHGKEDKCASKGAFCMSCSMRELMISCYKAKRPVMPYAITSKLQHIAKHLRKGRQEDSHEFLRYAIDAMQKSCLTGYPPKIDHKLAETTWVHKIFGGRLRSRVSCLSCGYNSDTFDSILDLSVDIYNVQTLRDALRKFVTVDHLKGADKYKCEKCKKHVTADKQFTIHEAPAALTVHLKRFTPMGRKMAHPIRYDERISLQPYMSQGQHGPMYTLYGVICHAGGGPNSGHYYAFVKDANGKWYEMNDESVTPVHKSPLDIKNAYILFYLRDKGQTLDAAISLNTSGPKASKTGVAASMKRRKIVESDDEDDDDSRPSATPTKDRFIGPLLPSPSEASEPRPDPQAEKLKRKIAERQTVNAISPVKPSAALQSLSQYADEDDSSEDVGEKVEDKSDPSQKTDGPLLPLSSTSASPAVSKLPAAPPVSPISTSSFYAPTSKHSGEDNSRKRKSLVDDDDDDSLGRYARTPLTHPTSSSPRARKDKAPGERRLITTNPYNRMFSGRNGNNLPAQYGKRVKHMKRRFAV</sequence>
<keyword evidence="2" id="KW-1185">Reference proteome</keyword>
<organism evidence="1 2">
    <name type="scientific">Irpex rosettiformis</name>
    <dbReference type="NCBI Taxonomy" id="378272"/>
    <lineage>
        <taxon>Eukaryota</taxon>
        <taxon>Fungi</taxon>
        <taxon>Dikarya</taxon>
        <taxon>Basidiomycota</taxon>
        <taxon>Agaricomycotina</taxon>
        <taxon>Agaricomycetes</taxon>
        <taxon>Polyporales</taxon>
        <taxon>Irpicaceae</taxon>
        <taxon>Irpex</taxon>
    </lineage>
</organism>
<comment type="caution">
    <text evidence="1">The sequence shown here is derived from an EMBL/GenBank/DDBJ whole genome shotgun (WGS) entry which is preliminary data.</text>
</comment>
<protein>
    <submittedName>
        <fullName evidence="1">Uncharacterized protein</fullName>
    </submittedName>
</protein>
<dbReference type="Proteomes" id="UP001055072">
    <property type="component" value="Unassembled WGS sequence"/>
</dbReference>
<evidence type="ECO:0000313" key="2">
    <source>
        <dbReference type="Proteomes" id="UP001055072"/>
    </source>
</evidence>
<evidence type="ECO:0000313" key="1">
    <source>
        <dbReference type="EMBL" id="KAI0089063.1"/>
    </source>
</evidence>